<name>A0A2D4H4C0_MICCO</name>
<dbReference type="InterPro" id="IPR038896">
    <property type="entry name" value="RNF170"/>
</dbReference>
<proteinExistence type="predicted"/>
<evidence type="ECO:0000256" key="1">
    <source>
        <dbReference type="SAM" id="SignalP"/>
    </source>
</evidence>
<dbReference type="AlphaFoldDB" id="A0A2D4H4C0"/>
<evidence type="ECO:0000313" key="2">
    <source>
        <dbReference type="EMBL" id="LAA66809.1"/>
    </source>
</evidence>
<dbReference type="GO" id="GO:0061630">
    <property type="term" value="F:ubiquitin protein ligase activity"/>
    <property type="evidence" value="ECO:0007669"/>
    <property type="project" value="InterPro"/>
</dbReference>
<feature type="chain" id="PRO_5013857825" evidence="1">
    <location>
        <begin position="19"/>
        <end position="132"/>
    </location>
</feature>
<accession>A0A2D4H4C0</accession>
<sequence length="132" mass="15564">MHPPPTVVFILLFFGSLGTPDRNPMDCTKLEVPGDTEISTYKTRNEFFGKELCSFILQNSYCLIQYWKHGSWLSAINCPLCRQKVFFLYTCSEYQPDKKSKQTFYDIRTYNKRFSGHPQSVSFFPHQENWSH</sequence>
<feature type="signal peptide" evidence="1">
    <location>
        <begin position="1"/>
        <end position="18"/>
    </location>
</feature>
<dbReference type="PANTHER" id="PTHR22894">
    <property type="entry name" value="RING-TYPE DOMAIN-CONTAINING PROTEIN"/>
    <property type="match status" value="1"/>
</dbReference>
<protein>
    <submittedName>
        <fullName evidence="2">Uncharacterized protein</fullName>
    </submittedName>
</protein>
<dbReference type="EMBL" id="IACJ01160123">
    <property type="protein sequence ID" value="LAA66809.1"/>
    <property type="molecule type" value="Transcribed_RNA"/>
</dbReference>
<reference evidence="2" key="2">
    <citation type="submission" date="2017-11" db="EMBL/GenBank/DDBJ databases">
        <title>Coralsnake Venomics: Analyses of Venom Gland Transcriptomes and Proteomes of Six Brazilian Taxa.</title>
        <authorList>
            <person name="Aird S.D."/>
            <person name="Jorge da Silva N."/>
            <person name="Qiu L."/>
            <person name="Villar-Briones A."/>
            <person name="Aparecida-Saddi V."/>
            <person name="Campos-Telles M.P."/>
            <person name="Grau M."/>
            <person name="Mikheyev A.S."/>
        </authorList>
    </citation>
    <scope>NUCLEOTIDE SEQUENCE</scope>
    <source>
        <tissue evidence="2">Venom_gland</tissue>
    </source>
</reference>
<keyword evidence="1" id="KW-0732">Signal</keyword>
<organism evidence="2">
    <name type="scientific">Micrurus corallinus</name>
    <name type="common">Brazilian coral snake</name>
    <dbReference type="NCBI Taxonomy" id="54390"/>
    <lineage>
        <taxon>Eukaryota</taxon>
        <taxon>Metazoa</taxon>
        <taxon>Chordata</taxon>
        <taxon>Craniata</taxon>
        <taxon>Vertebrata</taxon>
        <taxon>Euteleostomi</taxon>
        <taxon>Lepidosauria</taxon>
        <taxon>Squamata</taxon>
        <taxon>Bifurcata</taxon>
        <taxon>Unidentata</taxon>
        <taxon>Episquamata</taxon>
        <taxon>Toxicofera</taxon>
        <taxon>Serpentes</taxon>
        <taxon>Colubroidea</taxon>
        <taxon>Elapidae</taxon>
        <taxon>Elapinae</taxon>
        <taxon>Micrurus</taxon>
    </lineage>
</organism>
<dbReference type="PANTHER" id="PTHR22894:SF2">
    <property type="entry name" value="RING-TYPE DOMAIN-CONTAINING PROTEIN"/>
    <property type="match status" value="1"/>
</dbReference>
<reference evidence="2" key="1">
    <citation type="submission" date="2017-07" db="EMBL/GenBank/DDBJ databases">
        <authorList>
            <person name="Mikheyev A."/>
            <person name="Grau M."/>
        </authorList>
    </citation>
    <scope>NUCLEOTIDE SEQUENCE</scope>
    <source>
        <tissue evidence="2">Venom_gland</tissue>
    </source>
</reference>